<evidence type="ECO:0000313" key="1">
    <source>
        <dbReference type="EMBL" id="AWL27136.1"/>
    </source>
</evidence>
<dbReference type="STRING" id="1871111.GCA_001704615_00915"/>
<sequence length="96" mass="11026">MSLNEYHNDIRRLINKNKKRHGYGGFLFAYQIGRDEIYDASLISQRVYKTRNHGDIVRIASGVSFAHEPLPQNIIILPKLAQIIALQKKHGVTHAF</sequence>
<keyword evidence="1" id="KW-0614">Plasmid</keyword>
<dbReference type="KEGG" id="adv:DJ533_00180"/>
<accession>A0A2S2F824</accession>
<proteinExistence type="predicted"/>
<dbReference type="Proteomes" id="UP000245977">
    <property type="component" value="Plasmid p1_010030"/>
</dbReference>
<geneLocation type="plasmid" evidence="1 2">
    <name>p1_010030</name>
</geneLocation>
<keyword evidence="2" id="KW-1185">Reference proteome</keyword>
<evidence type="ECO:0000313" key="2">
    <source>
        <dbReference type="Proteomes" id="UP000245977"/>
    </source>
</evidence>
<gene>
    <name evidence="1" type="ORF">DJ533_00180</name>
</gene>
<reference evidence="1" key="1">
    <citation type="submission" date="2019-08" db="EMBL/GenBank/DDBJ databases">
        <title>The complete genome of Acinetobacter defluvii strain WCHAD010030.</title>
        <authorList>
            <person name="Hu Y."/>
            <person name="Qin J."/>
            <person name="Feng Y."/>
            <person name="Zong Z."/>
        </authorList>
    </citation>
    <scope>NUCLEOTIDE SEQUENCE</scope>
    <source>
        <strain evidence="1">WCHA30</strain>
        <plasmid evidence="1">p1_010030</plasmid>
    </source>
</reference>
<dbReference type="AlphaFoldDB" id="A0A2S2F824"/>
<dbReference type="EMBL" id="CP029389">
    <property type="protein sequence ID" value="AWL27136.1"/>
    <property type="molecule type" value="Genomic_DNA"/>
</dbReference>
<name>A0A2S2F824_9GAMM</name>
<dbReference type="OrthoDB" id="6694697at2"/>
<organism evidence="1 2">
    <name type="scientific">Acinetobacter defluvii</name>
    <dbReference type="NCBI Taxonomy" id="1871111"/>
    <lineage>
        <taxon>Bacteria</taxon>
        <taxon>Pseudomonadati</taxon>
        <taxon>Pseudomonadota</taxon>
        <taxon>Gammaproteobacteria</taxon>
        <taxon>Moraxellales</taxon>
        <taxon>Moraxellaceae</taxon>
        <taxon>Acinetobacter</taxon>
    </lineage>
</organism>
<protein>
    <submittedName>
        <fullName evidence="1">Uncharacterized protein</fullName>
    </submittedName>
</protein>
<dbReference type="RefSeq" id="WP_065994796.1">
    <property type="nucleotide sequence ID" value="NZ_CP029389.2"/>
</dbReference>